<reference evidence="8 9" key="1">
    <citation type="journal article" date="2023" name="Commun. Biol.">
        <title>Genome analysis of Parmales, the sister group of diatoms, reveals the evolutionary specialization of diatoms from phago-mixotrophs to photoautotrophs.</title>
        <authorList>
            <person name="Ban H."/>
            <person name="Sato S."/>
            <person name="Yoshikawa S."/>
            <person name="Yamada K."/>
            <person name="Nakamura Y."/>
            <person name="Ichinomiya M."/>
            <person name="Sato N."/>
            <person name="Blanc-Mathieu R."/>
            <person name="Endo H."/>
            <person name="Kuwata A."/>
            <person name="Ogata H."/>
        </authorList>
    </citation>
    <scope>NUCLEOTIDE SEQUENCE [LARGE SCALE GENOMIC DNA]</scope>
</reference>
<dbReference type="Gene3D" id="1.10.10.820">
    <property type="match status" value="1"/>
</dbReference>
<evidence type="ECO:0000256" key="4">
    <source>
        <dbReference type="ARBA" id="ARBA00023175"/>
    </source>
</evidence>
<keyword evidence="2 6" id="KW-0067">ATP-binding</keyword>
<comment type="caution">
    <text evidence="6">Lacks conserved residue(s) required for the propagation of feature annotation.</text>
</comment>
<dbReference type="Pfam" id="PF00063">
    <property type="entry name" value="Myosin_head"/>
    <property type="match status" value="1"/>
</dbReference>
<dbReference type="InterPro" id="IPR036961">
    <property type="entry name" value="Kinesin_motor_dom_sf"/>
</dbReference>
<evidence type="ECO:0000256" key="1">
    <source>
        <dbReference type="ARBA" id="ARBA00022741"/>
    </source>
</evidence>
<evidence type="ECO:0000313" key="8">
    <source>
        <dbReference type="EMBL" id="GMI26700.1"/>
    </source>
</evidence>
<keyword evidence="9" id="KW-1185">Reference proteome</keyword>
<evidence type="ECO:0000256" key="3">
    <source>
        <dbReference type="ARBA" id="ARBA00023123"/>
    </source>
</evidence>
<evidence type="ECO:0000256" key="6">
    <source>
        <dbReference type="PROSITE-ProRule" id="PRU00782"/>
    </source>
</evidence>
<protein>
    <recommendedName>
        <fullName evidence="7">Myosin motor domain-containing protein</fullName>
    </recommendedName>
</protein>
<dbReference type="Gene3D" id="3.40.850.10">
    <property type="entry name" value="Kinesin motor domain"/>
    <property type="match status" value="1"/>
</dbReference>
<dbReference type="Proteomes" id="UP001165060">
    <property type="component" value="Unassembled WGS sequence"/>
</dbReference>
<dbReference type="InterPro" id="IPR027417">
    <property type="entry name" value="P-loop_NTPase"/>
</dbReference>
<dbReference type="PRINTS" id="PR00193">
    <property type="entry name" value="MYOSINHEAVY"/>
</dbReference>
<evidence type="ECO:0000256" key="5">
    <source>
        <dbReference type="ARBA" id="ARBA00023203"/>
    </source>
</evidence>
<feature type="domain" description="Myosin motor" evidence="7">
    <location>
        <begin position="4"/>
        <end position="342"/>
    </location>
</feature>
<keyword evidence="4 6" id="KW-0505">Motor protein</keyword>
<feature type="binding site" evidence="6">
    <location>
        <begin position="100"/>
        <end position="107"/>
    </location>
    <ligand>
        <name>ATP</name>
        <dbReference type="ChEBI" id="CHEBI:30616"/>
    </ligand>
</feature>
<keyword evidence="5 6" id="KW-0009">Actin-binding</keyword>
<dbReference type="PROSITE" id="PS51456">
    <property type="entry name" value="MYOSIN_MOTOR"/>
    <property type="match status" value="1"/>
</dbReference>
<dbReference type="EMBL" id="BRYB01002861">
    <property type="protein sequence ID" value="GMI26700.1"/>
    <property type="molecule type" value="Genomic_DNA"/>
</dbReference>
<proteinExistence type="inferred from homology"/>
<dbReference type="PANTHER" id="PTHR13140:SF729">
    <property type="entry name" value="UNCONVENTIONAL MYOSIN-IE"/>
    <property type="match status" value="1"/>
</dbReference>
<comment type="caution">
    <text evidence="8">The sequence shown here is derived from an EMBL/GenBank/DDBJ whole genome shotgun (WGS) entry which is preliminary data.</text>
</comment>
<comment type="similarity">
    <text evidence="6">Belongs to the TRAFAC class myosin-kinesin ATPase superfamily. Myosin family.</text>
</comment>
<dbReference type="Gene3D" id="1.20.120.720">
    <property type="entry name" value="Myosin VI head, motor domain, U50 subdomain"/>
    <property type="match status" value="1"/>
</dbReference>
<keyword evidence="3 6" id="KW-0518">Myosin</keyword>
<sequence length="342" mass="37803">MNIDKSGDLVLLSTISEDAIVSSLQSRYSKDQIYTYIGTGQVLLCVNPFKQINKMYSPATLNSYKNRRPYENAPHVYAIAEKAYKDLQTTHKPQCVLVSGESGAGKTENAKKLMEYITNVACDDDGAAGTGKKAKAKAKRDADAGASIKDKIMRSNVLLEAFGNAKTLRNDNSSRFGKLMEILFDYGGGIVGGRVTSYLLEKIRVTQPKEGERNFHIFYQICEACSRGEYEELGLGTPDCYQYLLRSGCFKVPRMNDLNEFHATEQAMDAIGFTQDDKNSLFKVCAAILNLGNVEYEHAGMEGCEISGASADAVAWVAFHLCMDEGVLRHHLTHRKIDVNGE</sequence>
<dbReference type="SMART" id="SM00242">
    <property type="entry name" value="MYSc"/>
    <property type="match status" value="1"/>
</dbReference>
<gene>
    <name evidence="8" type="ORF">TeGR_g10091</name>
</gene>
<name>A0ABQ6MIV2_9STRA</name>
<evidence type="ECO:0000313" key="9">
    <source>
        <dbReference type="Proteomes" id="UP001165060"/>
    </source>
</evidence>
<accession>A0ABQ6MIV2</accession>
<dbReference type="SUPFAM" id="SSF52540">
    <property type="entry name" value="P-loop containing nucleoside triphosphate hydrolases"/>
    <property type="match status" value="1"/>
</dbReference>
<feature type="non-terminal residue" evidence="8">
    <location>
        <position position="342"/>
    </location>
</feature>
<dbReference type="InterPro" id="IPR001609">
    <property type="entry name" value="Myosin_head_motor_dom-like"/>
</dbReference>
<evidence type="ECO:0000259" key="7">
    <source>
        <dbReference type="PROSITE" id="PS51456"/>
    </source>
</evidence>
<evidence type="ECO:0000256" key="2">
    <source>
        <dbReference type="ARBA" id="ARBA00022840"/>
    </source>
</evidence>
<dbReference type="PANTHER" id="PTHR13140">
    <property type="entry name" value="MYOSIN"/>
    <property type="match status" value="1"/>
</dbReference>
<organism evidence="8 9">
    <name type="scientific">Tetraparma gracilis</name>
    <dbReference type="NCBI Taxonomy" id="2962635"/>
    <lineage>
        <taxon>Eukaryota</taxon>
        <taxon>Sar</taxon>
        <taxon>Stramenopiles</taxon>
        <taxon>Ochrophyta</taxon>
        <taxon>Bolidophyceae</taxon>
        <taxon>Parmales</taxon>
        <taxon>Triparmaceae</taxon>
        <taxon>Tetraparma</taxon>
    </lineage>
</organism>
<keyword evidence="1 6" id="KW-0547">Nucleotide-binding</keyword>